<name>A0A9Q1FXC5_SYNKA</name>
<dbReference type="Proteomes" id="UP001152622">
    <property type="component" value="Chromosome 3"/>
</dbReference>
<evidence type="ECO:0000313" key="2">
    <source>
        <dbReference type="Proteomes" id="UP001152622"/>
    </source>
</evidence>
<keyword evidence="2" id="KW-1185">Reference proteome</keyword>
<dbReference type="PANTHER" id="PTHR31751:SF44">
    <property type="entry name" value="SI:CH211-211K8.4-RELATED"/>
    <property type="match status" value="1"/>
</dbReference>
<proteinExistence type="predicted"/>
<reference evidence="1" key="1">
    <citation type="journal article" date="2023" name="Science">
        <title>Genome structures resolve the early diversification of teleost fishes.</title>
        <authorList>
            <person name="Parey E."/>
            <person name="Louis A."/>
            <person name="Montfort J."/>
            <person name="Bouchez O."/>
            <person name="Roques C."/>
            <person name="Iampietro C."/>
            <person name="Lluch J."/>
            <person name="Castinel A."/>
            <person name="Donnadieu C."/>
            <person name="Desvignes T."/>
            <person name="Floi Bucao C."/>
            <person name="Jouanno E."/>
            <person name="Wen M."/>
            <person name="Mejri S."/>
            <person name="Dirks R."/>
            <person name="Jansen H."/>
            <person name="Henkel C."/>
            <person name="Chen W.J."/>
            <person name="Zahm M."/>
            <person name="Cabau C."/>
            <person name="Klopp C."/>
            <person name="Thompson A.W."/>
            <person name="Robinson-Rechavi M."/>
            <person name="Braasch I."/>
            <person name="Lecointre G."/>
            <person name="Bobe J."/>
            <person name="Postlethwait J.H."/>
            <person name="Berthelot C."/>
            <person name="Roest Crollius H."/>
            <person name="Guiguen Y."/>
        </authorList>
    </citation>
    <scope>NUCLEOTIDE SEQUENCE</scope>
    <source>
        <strain evidence="1">WJC10195</strain>
    </source>
</reference>
<dbReference type="OrthoDB" id="5814287at2759"/>
<dbReference type="AlphaFoldDB" id="A0A9Q1FXC5"/>
<dbReference type="PANTHER" id="PTHR31751">
    <property type="entry name" value="SI:CH211-108C17.2-RELATED-RELATED"/>
    <property type="match status" value="1"/>
</dbReference>
<dbReference type="EMBL" id="JAINUF010000003">
    <property type="protein sequence ID" value="KAJ8369579.1"/>
    <property type="molecule type" value="Genomic_DNA"/>
</dbReference>
<sequence>MHMRSFTRLAHTNHVRKLILPSVLHRWRTEQVVLLQGLREKDKATLGGDMRADSPGHSAKYRVYSMKDLDTNQNVDIQLVQAQTLAKWTSLLNHVQNVHVHENQLFPKCLHPPSTAKSKWLKPAKATYRLEKVLVNKRVLTDVKKLSPLHQTSALEGFHSVILRFVAFSYLGMMCSKLMDLLFNEVISDPAPFVAELLCASVPEPLCAQYERPDKAEAIAGYVSRFSRTGGASVTPAEHQ</sequence>
<gene>
    <name evidence="1" type="ORF">SKAU_G00096070</name>
</gene>
<evidence type="ECO:0000313" key="1">
    <source>
        <dbReference type="EMBL" id="KAJ8369579.1"/>
    </source>
</evidence>
<comment type="caution">
    <text evidence="1">The sequence shown here is derived from an EMBL/GenBank/DDBJ whole genome shotgun (WGS) entry which is preliminary data.</text>
</comment>
<protein>
    <submittedName>
        <fullName evidence="1">Uncharacterized protein</fullName>
    </submittedName>
</protein>
<accession>A0A9Q1FXC5</accession>
<organism evidence="1 2">
    <name type="scientific">Synaphobranchus kaupii</name>
    <name type="common">Kaup's arrowtooth eel</name>
    <dbReference type="NCBI Taxonomy" id="118154"/>
    <lineage>
        <taxon>Eukaryota</taxon>
        <taxon>Metazoa</taxon>
        <taxon>Chordata</taxon>
        <taxon>Craniata</taxon>
        <taxon>Vertebrata</taxon>
        <taxon>Euteleostomi</taxon>
        <taxon>Actinopterygii</taxon>
        <taxon>Neopterygii</taxon>
        <taxon>Teleostei</taxon>
        <taxon>Anguilliformes</taxon>
        <taxon>Synaphobranchidae</taxon>
        <taxon>Synaphobranchus</taxon>
    </lineage>
</organism>